<evidence type="ECO:0000256" key="17">
    <source>
        <dbReference type="RuleBase" id="RU004278"/>
    </source>
</evidence>
<reference evidence="19" key="1">
    <citation type="journal article" date="2019" name="Int. J. Syst. Evol. Microbiol.">
        <title>The Global Catalogue of Microorganisms (GCM) 10K type strain sequencing project: providing services to taxonomists for standard genome sequencing and annotation.</title>
        <authorList>
            <consortium name="The Broad Institute Genomics Platform"/>
            <consortium name="The Broad Institute Genome Sequencing Center for Infectious Disease"/>
            <person name="Wu L."/>
            <person name="Ma J."/>
        </authorList>
    </citation>
    <scope>NUCLEOTIDE SEQUENCE [LARGE SCALE GENOMIC DNA]</scope>
    <source>
        <strain evidence="19">KACC 12597</strain>
    </source>
</reference>
<dbReference type="EMBL" id="JBHUHX010000047">
    <property type="protein sequence ID" value="MFD2113275.1"/>
    <property type="molecule type" value="Genomic_DNA"/>
</dbReference>
<evidence type="ECO:0000256" key="2">
    <source>
        <dbReference type="ARBA" id="ARBA00003002"/>
    </source>
</evidence>
<dbReference type="HAMAP" id="MF_00404">
    <property type="entry name" value="OadG"/>
    <property type="match status" value="1"/>
</dbReference>
<dbReference type="Proteomes" id="UP001597337">
    <property type="component" value="Unassembled WGS sequence"/>
</dbReference>
<evidence type="ECO:0000256" key="1">
    <source>
        <dbReference type="ARBA" id="ARBA00001959"/>
    </source>
</evidence>
<evidence type="ECO:0000256" key="7">
    <source>
        <dbReference type="ARBA" id="ARBA00022475"/>
    </source>
</evidence>
<evidence type="ECO:0000256" key="15">
    <source>
        <dbReference type="ARBA" id="ARBA00048176"/>
    </source>
</evidence>
<keyword evidence="13 16" id="KW-0472">Membrane</keyword>
<keyword evidence="6 16" id="KW-0813">Transport</keyword>
<dbReference type="InterPro" id="IPR023424">
    <property type="entry name" value="OadG"/>
</dbReference>
<evidence type="ECO:0000313" key="18">
    <source>
        <dbReference type="EMBL" id="MFD2113275.1"/>
    </source>
</evidence>
<keyword evidence="8 16" id="KW-0812">Transmembrane</keyword>
<comment type="subunit">
    <text evidence="5 16">Heterotrimer of an alpha, a beta and a gamma subunit.</text>
</comment>
<evidence type="ECO:0000313" key="19">
    <source>
        <dbReference type="Proteomes" id="UP001597337"/>
    </source>
</evidence>
<keyword evidence="9 16" id="KW-1278">Translocase</keyword>
<comment type="function">
    <text evidence="2 16 17">Catalyzes the decarboxylation of oxaloacetate coupled to Na(+) translocation.</text>
</comment>
<evidence type="ECO:0000256" key="4">
    <source>
        <dbReference type="ARBA" id="ARBA00005844"/>
    </source>
</evidence>
<evidence type="ECO:0000256" key="6">
    <source>
        <dbReference type="ARBA" id="ARBA00022448"/>
    </source>
</evidence>
<evidence type="ECO:0000256" key="16">
    <source>
        <dbReference type="HAMAP-Rule" id="MF_00404"/>
    </source>
</evidence>
<comment type="cofactor">
    <cofactor evidence="1 16 17">
        <name>Na(+)</name>
        <dbReference type="ChEBI" id="CHEBI:29101"/>
    </cofactor>
</comment>
<dbReference type="InterPro" id="IPR005899">
    <property type="entry name" value="Na_pump_deCOase"/>
</dbReference>
<evidence type="ECO:0000256" key="9">
    <source>
        <dbReference type="ARBA" id="ARBA00022967"/>
    </source>
</evidence>
<evidence type="ECO:0000256" key="10">
    <source>
        <dbReference type="ARBA" id="ARBA00022989"/>
    </source>
</evidence>
<keyword evidence="11 16" id="KW-0915">Sodium</keyword>
<evidence type="ECO:0000256" key="8">
    <source>
        <dbReference type="ARBA" id="ARBA00022692"/>
    </source>
</evidence>
<keyword evidence="10 16" id="KW-1133">Transmembrane helix</keyword>
<evidence type="ECO:0000256" key="14">
    <source>
        <dbReference type="ARBA" id="ARBA00023201"/>
    </source>
</evidence>
<dbReference type="Pfam" id="PF04277">
    <property type="entry name" value="OAD_gamma"/>
    <property type="match status" value="1"/>
</dbReference>
<comment type="subcellular location">
    <subcellularLocation>
        <location evidence="3 16 17">Cell membrane</location>
        <topology evidence="3 16 17">Single-pass membrane protein</topology>
    </subcellularLocation>
</comment>
<comment type="caution">
    <text evidence="18">The sequence shown here is derived from an EMBL/GenBank/DDBJ whole genome shotgun (WGS) entry which is preliminary data.</text>
</comment>
<protein>
    <recommendedName>
        <fullName evidence="16">Probable oxaloacetate decarboxylase gamma chain</fullName>
        <ecNumber evidence="16">7.2.4.2</ecNumber>
    </recommendedName>
</protein>
<evidence type="ECO:0000256" key="13">
    <source>
        <dbReference type="ARBA" id="ARBA00023136"/>
    </source>
</evidence>
<evidence type="ECO:0000256" key="5">
    <source>
        <dbReference type="ARBA" id="ARBA00011869"/>
    </source>
</evidence>
<proteinExistence type="inferred from homology"/>
<dbReference type="EC" id="7.2.4.2" evidence="16"/>
<gene>
    <name evidence="16" type="primary">oadG</name>
    <name evidence="18" type="ORF">ACFSJC_15605</name>
</gene>
<dbReference type="NCBIfam" id="TIGR01195">
    <property type="entry name" value="oadG_fam"/>
    <property type="match status" value="1"/>
</dbReference>
<evidence type="ECO:0000256" key="11">
    <source>
        <dbReference type="ARBA" id="ARBA00023053"/>
    </source>
</evidence>
<organism evidence="18 19">
    <name type="scientific">Thiorhodococcus fuscus</name>
    <dbReference type="NCBI Taxonomy" id="527200"/>
    <lineage>
        <taxon>Bacteria</taxon>
        <taxon>Pseudomonadati</taxon>
        <taxon>Pseudomonadota</taxon>
        <taxon>Gammaproteobacteria</taxon>
        <taxon>Chromatiales</taxon>
        <taxon>Chromatiaceae</taxon>
        <taxon>Thiorhodococcus</taxon>
    </lineage>
</organism>
<accession>A0ABW4YCA9</accession>
<keyword evidence="12 16" id="KW-0406">Ion transport</keyword>
<feature type="transmembrane region" description="Helical" evidence="16 17">
    <location>
        <begin position="12"/>
        <end position="35"/>
    </location>
</feature>
<evidence type="ECO:0000256" key="12">
    <source>
        <dbReference type="ARBA" id="ARBA00023065"/>
    </source>
</evidence>
<evidence type="ECO:0000256" key="3">
    <source>
        <dbReference type="ARBA" id="ARBA00004162"/>
    </source>
</evidence>
<keyword evidence="14 16" id="KW-0739">Sodium transport</keyword>
<dbReference type="RefSeq" id="WP_007040962.1">
    <property type="nucleotide sequence ID" value="NZ_JBHUHX010000047.1"/>
</dbReference>
<keyword evidence="19" id="KW-1185">Reference proteome</keyword>
<comment type="catalytic activity">
    <reaction evidence="15 16 17">
        <text>oxaloacetate + 2 Na(+)(in) + H(+) = pyruvate + 2 Na(+)(out) + CO2</text>
        <dbReference type="Rhea" id="RHEA:57724"/>
        <dbReference type="ChEBI" id="CHEBI:15361"/>
        <dbReference type="ChEBI" id="CHEBI:15378"/>
        <dbReference type="ChEBI" id="CHEBI:16452"/>
        <dbReference type="ChEBI" id="CHEBI:16526"/>
        <dbReference type="ChEBI" id="CHEBI:29101"/>
        <dbReference type="EC" id="7.2.4.2"/>
    </reaction>
</comment>
<comment type="similarity">
    <text evidence="4 16 17">Belongs to the OadG family.</text>
</comment>
<sequence length="82" mass="8787">MSESTLMIESLRLMGIGMGIVFGFLLLLVGILRLVSLIAQRIAPAEPQPTLSPNPLPNASTPESDDLIAVISAAVARYRRGR</sequence>
<keyword evidence="7 16" id="KW-1003">Cell membrane</keyword>
<name>A0ABW4YCA9_9GAMM</name>